<evidence type="ECO:0000313" key="5">
    <source>
        <dbReference type="EMBL" id="MCD2491317.1"/>
    </source>
</evidence>
<evidence type="ECO:0000256" key="1">
    <source>
        <dbReference type="ARBA" id="ARBA00010587"/>
    </source>
</evidence>
<proteinExistence type="inferred from homology"/>
<evidence type="ECO:0000256" key="3">
    <source>
        <dbReference type="ARBA" id="ARBA00023004"/>
    </source>
</evidence>
<dbReference type="SUPFAM" id="SSF47188">
    <property type="entry name" value="Hemerythrin-like"/>
    <property type="match status" value="1"/>
</dbReference>
<dbReference type="InterPro" id="IPR050669">
    <property type="entry name" value="Hemerythrin"/>
</dbReference>
<keyword evidence="2" id="KW-0479">Metal-binding</keyword>
<evidence type="ECO:0000256" key="2">
    <source>
        <dbReference type="ARBA" id="ARBA00022723"/>
    </source>
</evidence>
<sequence length="133" mass="15362">MNIVFDKSLVTGSEMIDTQHQELIDRINKLVDSCAKGKEKNVAVQTLDFLMDYTVFHFSAEEKLQEESGYPDVKSHKEQHAQFAKAIEELREMLEEEEGPTDAFVAAVNKNISEWFVNHIQVWDKKVAQYVNK</sequence>
<reference evidence="5 6" key="1">
    <citation type="submission" date="2021-11" db="EMBL/GenBank/DDBJ databases">
        <title>Lacrimispora sp. nov. NSJ-141 isolated from human feces.</title>
        <authorList>
            <person name="Abdugheni R."/>
        </authorList>
    </citation>
    <scope>NUCLEOTIDE SEQUENCE [LARGE SCALE GENOMIC DNA]</scope>
    <source>
        <strain evidence="5 6">NSJ-141</strain>
    </source>
</reference>
<dbReference type="InterPro" id="IPR012312">
    <property type="entry name" value="Hemerythrin-like"/>
</dbReference>
<gene>
    <name evidence="5" type="ORF">LQE92_01580</name>
</gene>
<dbReference type="Proteomes" id="UP001299265">
    <property type="component" value="Unassembled WGS sequence"/>
</dbReference>
<dbReference type="Pfam" id="PF01814">
    <property type="entry name" value="Hemerythrin"/>
    <property type="match status" value="1"/>
</dbReference>
<comment type="caution">
    <text evidence="5">The sequence shown here is derived from an EMBL/GenBank/DDBJ whole genome shotgun (WGS) entry which is preliminary data.</text>
</comment>
<dbReference type="InterPro" id="IPR035938">
    <property type="entry name" value="Hemerythrin-like_sf"/>
</dbReference>
<dbReference type="CDD" id="cd12107">
    <property type="entry name" value="Hemerythrin"/>
    <property type="match status" value="1"/>
</dbReference>
<accession>A0AAP2RG16</accession>
<evidence type="ECO:0000313" key="6">
    <source>
        <dbReference type="Proteomes" id="UP001299265"/>
    </source>
</evidence>
<comment type="similarity">
    <text evidence="1">Belongs to the hemerythrin family.</text>
</comment>
<dbReference type="PANTHER" id="PTHR37164:SF1">
    <property type="entry name" value="BACTERIOHEMERYTHRIN"/>
    <property type="match status" value="1"/>
</dbReference>
<evidence type="ECO:0000259" key="4">
    <source>
        <dbReference type="Pfam" id="PF01814"/>
    </source>
</evidence>
<dbReference type="InterPro" id="IPR012827">
    <property type="entry name" value="Hemerythrin_metal-bd"/>
</dbReference>
<dbReference type="PANTHER" id="PTHR37164">
    <property type="entry name" value="BACTERIOHEMERYTHRIN"/>
    <property type="match status" value="1"/>
</dbReference>
<dbReference type="NCBIfam" id="TIGR02481">
    <property type="entry name" value="hemeryth_dom"/>
    <property type="match status" value="1"/>
</dbReference>
<feature type="domain" description="Hemerythrin-like" evidence="4">
    <location>
        <begin position="11"/>
        <end position="129"/>
    </location>
</feature>
<dbReference type="Gene3D" id="1.20.120.50">
    <property type="entry name" value="Hemerythrin-like"/>
    <property type="match status" value="1"/>
</dbReference>
<dbReference type="AlphaFoldDB" id="A0AAP2RG16"/>
<protein>
    <submittedName>
        <fullName evidence="5">Hemerythrin family protein</fullName>
    </submittedName>
</protein>
<keyword evidence="6" id="KW-1185">Reference proteome</keyword>
<keyword evidence="3" id="KW-0408">Iron</keyword>
<organism evidence="5 6">
    <name type="scientific">Lientehia hominis</name>
    <dbReference type="NCBI Taxonomy" id="2897778"/>
    <lineage>
        <taxon>Bacteria</taxon>
        <taxon>Bacillati</taxon>
        <taxon>Bacillota</taxon>
        <taxon>Clostridia</taxon>
        <taxon>Lachnospirales</taxon>
        <taxon>Lachnospiraceae</taxon>
        <taxon>Lientehia</taxon>
    </lineage>
</organism>
<dbReference type="EMBL" id="JAJNOR010000001">
    <property type="protein sequence ID" value="MCD2491317.1"/>
    <property type="molecule type" value="Genomic_DNA"/>
</dbReference>
<dbReference type="GO" id="GO:0046872">
    <property type="term" value="F:metal ion binding"/>
    <property type="evidence" value="ECO:0007669"/>
    <property type="project" value="UniProtKB-KW"/>
</dbReference>
<dbReference type="RefSeq" id="WP_231061257.1">
    <property type="nucleotide sequence ID" value="NZ_JAJNOR010000001.1"/>
</dbReference>
<name>A0AAP2RG16_9FIRM</name>
<dbReference type="NCBIfam" id="NF033749">
    <property type="entry name" value="bact_hemeryth"/>
    <property type="match status" value="1"/>
</dbReference>